<dbReference type="GO" id="GO:0005737">
    <property type="term" value="C:cytoplasm"/>
    <property type="evidence" value="ECO:0007669"/>
    <property type="project" value="TreeGrafter"/>
</dbReference>
<accession>A0A0D2YFT3</accession>
<dbReference type="Gene3D" id="3.40.50.300">
    <property type="entry name" value="P-loop containing nucleotide triphosphate hydrolases"/>
    <property type="match status" value="1"/>
</dbReference>
<dbReference type="GO" id="GO:0009378">
    <property type="term" value="F:four-way junction helicase activity"/>
    <property type="evidence" value="ECO:0007669"/>
    <property type="project" value="TreeGrafter"/>
</dbReference>
<evidence type="ECO:0000313" key="2">
    <source>
        <dbReference type="EnsemblFungi" id="FOXG_15171P0"/>
    </source>
</evidence>
<reference evidence="3" key="1">
    <citation type="journal article" date="2012" name="Mol. Plant Microbe Interact.">
        <title>A highly conserved effector in Fusarium oxysporum is required for full virulence on Arabidopsis.</title>
        <authorList>
            <person name="Thatcher L.F."/>
            <person name="Gardiner D.M."/>
            <person name="Kazan K."/>
            <person name="Manners J."/>
        </authorList>
    </citation>
    <scope>NUCLEOTIDE SEQUENCE [LARGE SCALE GENOMIC DNA]</scope>
    <source>
        <strain evidence="3">Fo5176</strain>
    </source>
</reference>
<name>A0A0D2YFT3_FUSOF</name>
<proteinExistence type="inferred from homology"/>
<dbReference type="InterPro" id="IPR027417">
    <property type="entry name" value="P-loop_NTPase"/>
</dbReference>
<dbReference type="PANTHER" id="PTHR13710">
    <property type="entry name" value="DNA HELICASE RECQ FAMILY MEMBER"/>
    <property type="match status" value="1"/>
</dbReference>
<dbReference type="VEuPathDB" id="FungiDB:FOXG_14309"/>
<gene>
    <name evidence="2" type="primary">28956253</name>
</gene>
<dbReference type="STRING" id="426428.A0A0D2YFT3"/>
<sequence>MSLKTDQTAINVLPAVMRETGISTVVVPFVALMDDLVTRATAMGVDCIRFRSSMNSGREGVPRAARLVFVSADVVSSAQFSGYVDGLLCVGLLQRIFIDECHTAITDFGYRAKLSELIGLHRFGRPMVLLTATLPVVLEDWFRGEMLAKSVIIVRDRTIKLNCRYEVRE</sequence>
<protein>
    <recommendedName>
        <fullName evidence="4">Helicase ATP-binding domain-containing protein</fullName>
    </recommendedName>
</protein>
<organism evidence="2 3">
    <name type="scientific">Fusarium oxysporum (strain Fo5176)</name>
    <name type="common">Fusarium vascular wilt</name>
    <dbReference type="NCBI Taxonomy" id="660025"/>
    <lineage>
        <taxon>Eukaryota</taxon>
        <taxon>Fungi</taxon>
        <taxon>Dikarya</taxon>
        <taxon>Ascomycota</taxon>
        <taxon>Pezizomycotina</taxon>
        <taxon>Sordariomycetes</taxon>
        <taxon>Hypocreomycetidae</taxon>
        <taxon>Hypocreales</taxon>
        <taxon>Nectriaceae</taxon>
        <taxon>Fusarium</taxon>
        <taxon>Fusarium oxysporum species complex</taxon>
    </lineage>
</organism>
<dbReference type="EnsemblFungi" id="FOXG_14309T0">
    <property type="protein sequence ID" value="FOXG_14309P0"/>
    <property type="gene ID" value="FOXG_14309"/>
</dbReference>
<dbReference type="GO" id="GO:0000724">
    <property type="term" value="P:double-strand break repair via homologous recombination"/>
    <property type="evidence" value="ECO:0007669"/>
    <property type="project" value="TreeGrafter"/>
</dbReference>
<dbReference type="SUPFAM" id="SSF52540">
    <property type="entry name" value="P-loop containing nucleoside triphosphate hydrolases"/>
    <property type="match status" value="1"/>
</dbReference>
<dbReference type="VEuPathDB" id="FungiDB:FOXG_15171"/>
<evidence type="ECO:0008006" key="4">
    <source>
        <dbReference type="Google" id="ProtNLM"/>
    </source>
</evidence>
<dbReference type="Proteomes" id="UP000002489">
    <property type="component" value="Unassembled WGS sequence"/>
</dbReference>
<evidence type="ECO:0000313" key="3">
    <source>
        <dbReference type="Proteomes" id="UP000002489"/>
    </source>
</evidence>
<dbReference type="AlphaFoldDB" id="A0A0D2YFT3"/>
<evidence type="ECO:0000256" key="1">
    <source>
        <dbReference type="ARBA" id="ARBA00005446"/>
    </source>
</evidence>
<dbReference type="GO" id="GO:0005694">
    <property type="term" value="C:chromosome"/>
    <property type="evidence" value="ECO:0007669"/>
    <property type="project" value="TreeGrafter"/>
</dbReference>
<dbReference type="EnsemblFungi" id="FOXG_15171T0">
    <property type="protein sequence ID" value="FOXG_15171P0"/>
    <property type="gene ID" value="FOXG_15171"/>
</dbReference>
<comment type="similarity">
    <text evidence="1">Belongs to the helicase family. RecQ subfamily.</text>
</comment>
<dbReference type="GO" id="GO:0043138">
    <property type="term" value="F:3'-5' DNA helicase activity"/>
    <property type="evidence" value="ECO:0007669"/>
    <property type="project" value="TreeGrafter"/>
</dbReference>
<reference evidence="2" key="2">
    <citation type="submission" date="2025-05" db="UniProtKB">
        <authorList>
            <consortium name="EnsemblFungi"/>
        </authorList>
    </citation>
    <scope>IDENTIFICATION</scope>
    <source>
        <strain evidence="2">4287 / CBS 123668 / FGSC 9935 / NRRL 34936</strain>
    </source>
</reference>
<dbReference type="PANTHER" id="PTHR13710:SF154">
    <property type="entry name" value="RECQ HELICASE, PUTATIVE (AFU_ORTHOLOGUE AFUA_6G14720)-RELATED"/>
    <property type="match status" value="1"/>
</dbReference>